<comment type="caution">
    <text evidence="2">The sequence shown here is derived from an EMBL/GenBank/DDBJ whole genome shotgun (WGS) entry which is preliminary data.</text>
</comment>
<evidence type="ECO:0000313" key="2">
    <source>
        <dbReference type="EMBL" id="MFD0836342.1"/>
    </source>
</evidence>
<dbReference type="InterPro" id="IPR010870">
    <property type="entry name" value="Porin_O/P"/>
</dbReference>
<dbReference type="Proteomes" id="UP001597011">
    <property type="component" value="Unassembled WGS sequence"/>
</dbReference>
<dbReference type="RefSeq" id="WP_379942306.1">
    <property type="nucleotide sequence ID" value="NZ_JBHTIB010000012.1"/>
</dbReference>
<proteinExistence type="predicted"/>
<reference evidence="3" key="1">
    <citation type="journal article" date="2019" name="Int. J. Syst. Evol. Microbiol.">
        <title>The Global Catalogue of Microorganisms (GCM) 10K type strain sequencing project: providing services to taxonomists for standard genome sequencing and annotation.</title>
        <authorList>
            <consortium name="The Broad Institute Genomics Platform"/>
            <consortium name="The Broad Institute Genome Sequencing Center for Infectious Disease"/>
            <person name="Wu L."/>
            <person name="Ma J."/>
        </authorList>
    </citation>
    <scope>NUCLEOTIDE SEQUENCE [LARGE SCALE GENOMIC DNA]</scope>
    <source>
        <strain evidence="3">CCUG 60529</strain>
    </source>
</reference>
<dbReference type="Pfam" id="PF07396">
    <property type="entry name" value="Porin_O_P"/>
    <property type="match status" value="1"/>
</dbReference>
<feature type="signal peptide" evidence="1">
    <location>
        <begin position="1"/>
        <end position="25"/>
    </location>
</feature>
<keyword evidence="3" id="KW-1185">Reference proteome</keyword>
<name>A0ABW3BUI8_9FLAO</name>
<protein>
    <submittedName>
        <fullName evidence="2">Porin</fullName>
    </submittedName>
</protein>
<keyword evidence="1" id="KW-0732">Signal</keyword>
<feature type="chain" id="PRO_5047462185" evidence="1">
    <location>
        <begin position="26"/>
        <end position="408"/>
    </location>
</feature>
<accession>A0ABW3BUI8</accession>
<gene>
    <name evidence="2" type="ORF">ACFQ0I_11230</name>
</gene>
<evidence type="ECO:0000256" key="1">
    <source>
        <dbReference type="SAM" id="SignalP"/>
    </source>
</evidence>
<dbReference type="Gene3D" id="2.40.160.10">
    <property type="entry name" value="Porin"/>
    <property type="match status" value="1"/>
</dbReference>
<organism evidence="2 3">
    <name type="scientific">Mariniflexile aquimaris</name>
    <dbReference type="NCBI Taxonomy" id="881009"/>
    <lineage>
        <taxon>Bacteria</taxon>
        <taxon>Pseudomonadati</taxon>
        <taxon>Bacteroidota</taxon>
        <taxon>Flavobacteriia</taxon>
        <taxon>Flavobacteriales</taxon>
        <taxon>Flavobacteriaceae</taxon>
        <taxon>Mariniflexile</taxon>
    </lineage>
</organism>
<dbReference type="EMBL" id="JBHTIB010000012">
    <property type="protein sequence ID" value="MFD0836342.1"/>
    <property type="molecule type" value="Genomic_DNA"/>
</dbReference>
<dbReference type="InterPro" id="IPR023614">
    <property type="entry name" value="Porin_dom_sf"/>
</dbReference>
<evidence type="ECO:0000313" key="3">
    <source>
        <dbReference type="Proteomes" id="UP001597011"/>
    </source>
</evidence>
<sequence length="408" mass="46744">MINKIGVLILVFSCSLMMSFQSLSAQELGKSADTKVTVEKKWFETLSLRGYMQVRYNRLLETNPDLGCEQCDKSWGDNNGLFIRRGRLVFSGNVHERIYIYVQPDFASSASTTSNNFLQIRDAYFDLAFDSKKEYRLRVGQSKVPYGFENMQSSQNRLTLDRNDALNSAVVNERDLGLFFYWAPKEKRDLFAKLVKDGLKGSGDYGVFGFGIYNGQTANRTEANDSQHVIARVSYPFEFKNGQIFEAGIQGYTGKYVLPSVTSTVIVNSDKEYLDERVAASFVLYPQPFGLQAEYNIGTGPEFNKLNNTIEQKSLHGGYIQAFYNLKFEEQIVLPFVKYQIYRGGKKHELDARSYEVNDLEIGIEYQPFKNFEVVADYTISKRRYEDAVKLNNLQEGNLLRLQLQVNF</sequence>
<dbReference type="SUPFAM" id="SSF56935">
    <property type="entry name" value="Porins"/>
    <property type="match status" value="1"/>
</dbReference>